<gene>
    <name evidence="2" type="ORF">BM477_06435</name>
</gene>
<dbReference type="Proteomes" id="UP000186465">
    <property type="component" value="Unassembled WGS sequence"/>
</dbReference>
<comment type="caution">
    <text evidence="2">The sequence shown here is derived from an EMBL/GenBank/DDBJ whole genome shotgun (WGS) entry which is preliminary data.</text>
</comment>
<sequence length="133" mass="13600">MAESEEGEALIEFIIMTAVMIVPLIFLVSALASVQAAAYASQETAVSAAIMAGQGGDADQIAAGAHLVAQDFRTEVAQLEISCGACEIGDVVTVKATVTPVFPLVPAIGNLRSTITVPVSSVSRSIITVKAPQ</sequence>
<organism evidence="2 3">
    <name type="scientific">Boudabousia marimammalium</name>
    <dbReference type="NCBI Taxonomy" id="156892"/>
    <lineage>
        <taxon>Bacteria</taxon>
        <taxon>Bacillati</taxon>
        <taxon>Actinomycetota</taxon>
        <taxon>Actinomycetes</taxon>
        <taxon>Actinomycetales</taxon>
        <taxon>Actinomycetaceae</taxon>
        <taxon>Boudabousia</taxon>
    </lineage>
</organism>
<proteinExistence type="predicted"/>
<name>A0A1Q5PM57_9ACTO</name>
<keyword evidence="1" id="KW-0812">Transmembrane</keyword>
<dbReference type="AlphaFoldDB" id="A0A1Q5PM57"/>
<keyword evidence="3" id="KW-1185">Reference proteome</keyword>
<reference evidence="3" key="1">
    <citation type="submission" date="2016-11" db="EMBL/GenBank/DDBJ databases">
        <title>Actinomyces gypaetusis sp. nov. isolated from Gypaetus barbatus in Qinghai Tibet Plateau China.</title>
        <authorList>
            <person name="Meng X."/>
        </authorList>
    </citation>
    <scope>NUCLEOTIDE SEQUENCE [LARGE SCALE GENOMIC DNA]</scope>
    <source>
        <strain evidence="3">DSM 15383</strain>
    </source>
</reference>
<evidence type="ECO:0000313" key="3">
    <source>
        <dbReference type="Proteomes" id="UP000186465"/>
    </source>
</evidence>
<accession>A0A1Q5PM57</accession>
<dbReference type="STRING" id="156892.BM477_06435"/>
<evidence type="ECO:0000256" key="1">
    <source>
        <dbReference type="SAM" id="Phobius"/>
    </source>
</evidence>
<dbReference type="RefSeq" id="WP_075361862.1">
    <property type="nucleotide sequence ID" value="NZ_MPDM01000006.1"/>
</dbReference>
<protein>
    <recommendedName>
        <fullName evidence="4">Pilus assembly protein TadE</fullName>
    </recommendedName>
</protein>
<keyword evidence="1" id="KW-1133">Transmembrane helix</keyword>
<evidence type="ECO:0000313" key="2">
    <source>
        <dbReference type="EMBL" id="OKL48092.1"/>
    </source>
</evidence>
<keyword evidence="1" id="KW-0472">Membrane</keyword>
<feature type="transmembrane region" description="Helical" evidence="1">
    <location>
        <begin position="13"/>
        <end position="34"/>
    </location>
</feature>
<dbReference type="EMBL" id="MPDM01000006">
    <property type="protein sequence ID" value="OKL48092.1"/>
    <property type="molecule type" value="Genomic_DNA"/>
</dbReference>
<evidence type="ECO:0008006" key="4">
    <source>
        <dbReference type="Google" id="ProtNLM"/>
    </source>
</evidence>